<evidence type="ECO:0000313" key="1">
    <source>
        <dbReference type="EMBL" id="SFD79398.1"/>
    </source>
</evidence>
<dbReference type="OrthoDB" id="4546481at2"/>
<keyword evidence="2" id="KW-1185">Reference proteome</keyword>
<proteinExistence type="predicted"/>
<organism evidence="1 2">
    <name type="scientific">Streptomyces aidingensis</name>
    <dbReference type="NCBI Taxonomy" id="910347"/>
    <lineage>
        <taxon>Bacteria</taxon>
        <taxon>Bacillati</taxon>
        <taxon>Actinomycetota</taxon>
        <taxon>Actinomycetes</taxon>
        <taxon>Kitasatosporales</taxon>
        <taxon>Streptomycetaceae</taxon>
        <taxon>Streptomyces</taxon>
    </lineage>
</organism>
<dbReference type="STRING" id="910347.SAMN05421773_13115"/>
<sequence>MPSDELRLKLQEARERKESEALPVRLSGVDCQGYRSAEEIPDWIPDRIRVFEKAGTAADARIAGDTPDEEVDRWIEGFAREHGLGGHVLLKTGMRLFPWMECRLPEEGWAAALRSALGGDLFLVSAGRSVLVVVFEEEHEHLAFAARDTAPDA</sequence>
<reference evidence="1 2" key="1">
    <citation type="submission" date="2016-10" db="EMBL/GenBank/DDBJ databases">
        <authorList>
            <person name="de Groot N.N."/>
        </authorList>
    </citation>
    <scope>NUCLEOTIDE SEQUENCE [LARGE SCALE GENOMIC DNA]</scope>
    <source>
        <strain evidence="1 2">CGMCC 4.5739</strain>
    </source>
</reference>
<dbReference type="Proteomes" id="UP000199207">
    <property type="component" value="Unassembled WGS sequence"/>
</dbReference>
<name>A0A1I1VBQ2_9ACTN</name>
<dbReference type="EMBL" id="FOLM01000031">
    <property type="protein sequence ID" value="SFD79398.1"/>
    <property type="molecule type" value="Genomic_DNA"/>
</dbReference>
<accession>A0A1I1VBQ2</accession>
<dbReference type="RefSeq" id="WP_093841745.1">
    <property type="nucleotide sequence ID" value="NZ_FOLM01000031.1"/>
</dbReference>
<evidence type="ECO:0000313" key="2">
    <source>
        <dbReference type="Proteomes" id="UP000199207"/>
    </source>
</evidence>
<protein>
    <submittedName>
        <fullName evidence="1">Uncharacterized protein</fullName>
    </submittedName>
</protein>
<dbReference type="AlphaFoldDB" id="A0A1I1VBQ2"/>
<gene>
    <name evidence="1" type="ORF">SAMN05421773_13115</name>
</gene>